<sequence>MRNIEIKARIRDINVLISKAKNLSKEEGKILKQHDTFFYVPKGRLKLRKFEEGNAELIYYERPDTEGPKLSLFEKAEIDSKSVDSLYSVLDRAVGTQIRHLFLVGQTRIHIDSVEGLGDFMELEVGLNEDQSPTDGERIARDLMKKLGVSKEDLLSGAYTDLLNKKV</sequence>
<feature type="domain" description="CYTH" evidence="1">
    <location>
        <begin position="1"/>
        <end position="165"/>
    </location>
</feature>
<evidence type="ECO:0000313" key="3">
    <source>
        <dbReference type="Proteomes" id="UP001162164"/>
    </source>
</evidence>
<protein>
    <recommendedName>
        <fullName evidence="1">CYTH domain-containing protein</fullName>
    </recommendedName>
</protein>
<dbReference type="InterPro" id="IPR008173">
    <property type="entry name" value="Adenylyl_cyclase_CyaB"/>
</dbReference>
<evidence type="ECO:0000313" key="2">
    <source>
        <dbReference type="EMBL" id="KAJ8982971.1"/>
    </source>
</evidence>
<accession>A0ABQ9JXA4</accession>
<dbReference type="SMART" id="SM01118">
    <property type="entry name" value="CYTH"/>
    <property type="match status" value="1"/>
</dbReference>
<reference evidence="2" key="1">
    <citation type="journal article" date="2023" name="Insect Mol. Biol.">
        <title>Genome sequencing provides insights into the evolution of gene families encoding plant cell wall-degrading enzymes in longhorned beetles.</title>
        <authorList>
            <person name="Shin N.R."/>
            <person name="Okamura Y."/>
            <person name="Kirsch R."/>
            <person name="Pauchet Y."/>
        </authorList>
    </citation>
    <scope>NUCLEOTIDE SEQUENCE</scope>
    <source>
        <strain evidence="2">MMC_N1</strain>
    </source>
</reference>
<dbReference type="EMBL" id="JAPWTJ010000098">
    <property type="protein sequence ID" value="KAJ8982971.1"/>
    <property type="molecule type" value="Genomic_DNA"/>
</dbReference>
<keyword evidence="3" id="KW-1185">Reference proteome</keyword>
<dbReference type="Pfam" id="PF01928">
    <property type="entry name" value="CYTH"/>
    <property type="match status" value="1"/>
</dbReference>
<dbReference type="InterPro" id="IPR023577">
    <property type="entry name" value="CYTH_domain"/>
</dbReference>
<dbReference type="Proteomes" id="UP001162164">
    <property type="component" value="Unassembled WGS sequence"/>
</dbReference>
<evidence type="ECO:0000259" key="1">
    <source>
        <dbReference type="PROSITE" id="PS51707"/>
    </source>
</evidence>
<dbReference type="InterPro" id="IPR033469">
    <property type="entry name" value="CYTH-like_dom_sf"/>
</dbReference>
<proteinExistence type="predicted"/>
<name>A0ABQ9JXA4_9CUCU</name>
<dbReference type="PANTHER" id="PTHR21028:SF2">
    <property type="entry name" value="CYTH DOMAIN-CONTAINING PROTEIN"/>
    <property type="match status" value="1"/>
</dbReference>
<organism evidence="2 3">
    <name type="scientific">Molorchus minor</name>
    <dbReference type="NCBI Taxonomy" id="1323400"/>
    <lineage>
        <taxon>Eukaryota</taxon>
        <taxon>Metazoa</taxon>
        <taxon>Ecdysozoa</taxon>
        <taxon>Arthropoda</taxon>
        <taxon>Hexapoda</taxon>
        <taxon>Insecta</taxon>
        <taxon>Pterygota</taxon>
        <taxon>Neoptera</taxon>
        <taxon>Endopterygota</taxon>
        <taxon>Coleoptera</taxon>
        <taxon>Polyphaga</taxon>
        <taxon>Cucujiformia</taxon>
        <taxon>Chrysomeloidea</taxon>
        <taxon>Cerambycidae</taxon>
        <taxon>Lamiinae</taxon>
        <taxon>Monochamini</taxon>
        <taxon>Molorchus</taxon>
    </lineage>
</organism>
<dbReference type="PROSITE" id="PS51707">
    <property type="entry name" value="CYTH"/>
    <property type="match status" value="1"/>
</dbReference>
<dbReference type="PANTHER" id="PTHR21028">
    <property type="entry name" value="SI:CH211-156B7.4"/>
    <property type="match status" value="1"/>
</dbReference>
<comment type="caution">
    <text evidence="2">The sequence shown here is derived from an EMBL/GenBank/DDBJ whole genome shotgun (WGS) entry which is preliminary data.</text>
</comment>
<dbReference type="SUPFAM" id="SSF55154">
    <property type="entry name" value="CYTH-like phosphatases"/>
    <property type="match status" value="1"/>
</dbReference>
<gene>
    <name evidence="2" type="ORF">NQ317_001411</name>
</gene>
<dbReference type="CDD" id="cd07890">
    <property type="entry name" value="CYTH-like_AC_IV-like"/>
    <property type="match status" value="1"/>
</dbReference>
<dbReference type="Gene3D" id="2.40.320.10">
    <property type="entry name" value="Hypothetical Protein Pfu-838710-001"/>
    <property type="match status" value="1"/>
</dbReference>